<dbReference type="InterPro" id="IPR023772">
    <property type="entry name" value="DNA-bd_HTH_TetR-type_CS"/>
</dbReference>
<dbReference type="Gene3D" id="1.10.357.10">
    <property type="entry name" value="Tetracycline Repressor, domain 2"/>
    <property type="match status" value="1"/>
</dbReference>
<evidence type="ECO:0000313" key="6">
    <source>
        <dbReference type="Proteomes" id="UP000565576"/>
    </source>
</evidence>
<dbReference type="InterPro" id="IPR050109">
    <property type="entry name" value="HTH-type_TetR-like_transc_reg"/>
</dbReference>
<evidence type="ECO:0000313" key="5">
    <source>
        <dbReference type="EMBL" id="MBB6485783.1"/>
    </source>
</evidence>
<gene>
    <name evidence="5" type="ORF">GGD46_003077</name>
</gene>
<dbReference type="PROSITE" id="PS50977">
    <property type="entry name" value="HTH_TETR_2"/>
    <property type="match status" value="1"/>
</dbReference>
<dbReference type="RefSeq" id="WP_184705155.1">
    <property type="nucleotide sequence ID" value="NZ_JACHBG010000006.1"/>
</dbReference>
<keyword evidence="2 3" id="KW-0238">DNA-binding</keyword>
<feature type="DNA-binding region" description="H-T-H motif" evidence="3">
    <location>
        <begin position="28"/>
        <end position="47"/>
    </location>
</feature>
<name>A0A7X0ME97_9HYPH</name>
<dbReference type="InterPro" id="IPR009057">
    <property type="entry name" value="Homeodomain-like_sf"/>
</dbReference>
<sequence length="188" mass="20480">MLPAEVRVDDLMTAAADLFIAKGIEATTVNDIVELAGVGKGTFYHYFATKEDVILALRERFSRDFTKKVADALAQCPGDDHRARFATWLRGTVEAYIANYELHDVVFHEFRHSNRNSKEKEIVIAQLSALLGEGAKADAWSLPDVRAAAIAIYDGMHGVVDDAIATGNGDAGAICDRLSLLFGRILVA</sequence>
<dbReference type="PANTHER" id="PTHR30055">
    <property type="entry name" value="HTH-TYPE TRANSCRIPTIONAL REGULATOR RUTR"/>
    <property type="match status" value="1"/>
</dbReference>
<dbReference type="PROSITE" id="PS01081">
    <property type="entry name" value="HTH_TETR_1"/>
    <property type="match status" value="1"/>
</dbReference>
<proteinExistence type="predicted"/>
<dbReference type="GO" id="GO:0000976">
    <property type="term" value="F:transcription cis-regulatory region binding"/>
    <property type="evidence" value="ECO:0007669"/>
    <property type="project" value="TreeGrafter"/>
</dbReference>
<comment type="caution">
    <text evidence="5">The sequence shown here is derived from an EMBL/GenBank/DDBJ whole genome shotgun (WGS) entry which is preliminary data.</text>
</comment>
<dbReference type="InterPro" id="IPR001647">
    <property type="entry name" value="HTH_TetR"/>
</dbReference>
<reference evidence="5 6" key="1">
    <citation type="submission" date="2020-08" db="EMBL/GenBank/DDBJ databases">
        <title>Genomic Encyclopedia of Type Strains, Phase IV (KMG-V): Genome sequencing to study the core and pangenomes of soil and plant-associated prokaryotes.</title>
        <authorList>
            <person name="Whitman W."/>
        </authorList>
    </citation>
    <scope>NUCLEOTIDE SEQUENCE [LARGE SCALE GENOMIC DNA]</scope>
    <source>
        <strain evidence="5 6">SEMIA 4060</strain>
    </source>
</reference>
<dbReference type="GO" id="GO:0003700">
    <property type="term" value="F:DNA-binding transcription factor activity"/>
    <property type="evidence" value="ECO:0007669"/>
    <property type="project" value="TreeGrafter"/>
</dbReference>
<feature type="domain" description="HTH tetR-type" evidence="4">
    <location>
        <begin position="5"/>
        <end position="65"/>
    </location>
</feature>
<dbReference type="Pfam" id="PF00440">
    <property type="entry name" value="TetR_N"/>
    <property type="match status" value="1"/>
</dbReference>
<dbReference type="SUPFAM" id="SSF46689">
    <property type="entry name" value="Homeodomain-like"/>
    <property type="match status" value="1"/>
</dbReference>
<organism evidence="5 6">
    <name type="scientific">Rhizobium lusitanum</name>
    <dbReference type="NCBI Taxonomy" id="293958"/>
    <lineage>
        <taxon>Bacteria</taxon>
        <taxon>Pseudomonadati</taxon>
        <taxon>Pseudomonadota</taxon>
        <taxon>Alphaproteobacteria</taxon>
        <taxon>Hyphomicrobiales</taxon>
        <taxon>Rhizobiaceae</taxon>
        <taxon>Rhizobium/Agrobacterium group</taxon>
        <taxon>Rhizobium</taxon>
    </lineage>
</organism>
<keyword evidence="1" id="KW-0175">Coiled coil</keyword>
<accession>A0A7X0ME97</accession>
<dbReference type="PANTHER" id="PTHR30055:SF183">
    <property type="entry name" value="NUCLEOID OCCLUSION FACTOR SLMA"/>
    <property type="match status" value="1"/>
</dbReference>
<evidence type="ECO:0000259" key="4">
    <source>
        <dbReference type="PROSITE" id="PS50977"/>
    </source>
</evidence>
<evidence type="ECO:0000256" key="2">
    <source>
        <dbReference type="ARBA" id="ARBA00023125"/>
    </source>
</evidence>
<evidence type="ECO:0000256" key="1">
    <source>
        <dbReference type="ARBA" id="ARBA00023054"/>
    </source>
</evidence>
<evidence type="ECO:0000256" key="3">
    <source>
        <dbReference type="PROSITE-ProRule" id="PRU00335"/>
    </source>
</evidence>
<dbReference type="EMBL" id="JACHBG010000006">
    <property type="protein sequence ID" value="MBB6485783.1"/>
    <property type="molecule type" value="Genomic_DNA"/>
</dbReference>
<dbReference type="PRINTS" id="PR00455">
    <property type="entry name" value="HTHTETR"/>
</dbReference>
<dbReference type="Proteomes" id="UP000565576">
    <property type="component" value="Unassembled WGS sequence"/>
</dbReference>
<dbReference type="AlphaFoldDB" id="A0A7X0ME97"/>
<protein>
    <submittedName>
        <fullName evidence="5">AcrR family transcriptional regulator</fullName>
    </submittedName>
</protein>